<proteinExistence type="predicted"/>
<dbReference type="InterPro" id="IPR042095">
    <property type="entry name" value="SUMF_sf"/>
</dbReference>
<reference evidence="4 5" key="1">
    <citation type="submission" date="2020-02" db="EMBL/GenBank/DDBJ databases">
        <title>Genomic and physiological characterization of two novel Nitrospinaceae genera.</title>
        <authorList>
            <person name="Mueller A.J."/>
            <person name="Jung M.-Y."/>
            <person name="Strachan C.R."/>
            <person name="Herbold C.W."/>
            <person name="Kirkegaard R.H."/>
            <person name="Daims H."/>
        </authorList>
    </citation>
    <scope>NUCLEOTIDE SEQUENCE [LARGE SCALE GENOMIC DNA]</scope>
    <source>
        <strain evidence="4">EB</strain>
    </source>
</reference>
<dbReference type="Proteomes" id="UP000594688">
    <property type="component" value="Chromosome"/>
</dbReference>
<feature type="region of interest" description="Disordered" evidence="2">
    <location>
        <begin position="328"/>
        <end position="365"/>
    </location>
</feature>
<name>A0A7T0BTS7_9BACT</name>
<dbReference type="PANTHER" id="PTHR23150">
    <property type="entry name" value="SULFATASE MODIFYING FACTOR 1, 2"/>
    <property type="match status" value="1"/>
</dbReference>
<evidence type="ECO:0000313" key="5">
    <source>
        <dbReference type="Proteomes" id="UP000594688"/>
    </source>
</evidence>
<feature type="repeat" description="TPR" evidence="1">
    <location>
        <begin position="1"/>
        <end position="23"/>
    </location>
</feature>
<dbReference type="InterPro" id="IPR005532">
    <property type="entry name" value="SUMF_dom"/>
</dbReference>
<evidence type="ECO:0000259" key="3">
    <source>
        <dbReference type="Pfam" id="PF03781"/>
    </source>
</evidence>
<feature type="compositionally biased region" description="Basic and acidic residues" evidence="2">
    <location>
        <begin position="338"/>
        <end position="347"/>
    </location>
</feature>
<dbReference type="InterPro" id="IPR019734">
    <property type="entry name" value="TPR_rpt"/>
</dbReference>
<dbReference type="InterPro" id="IPR051043">
    <property type="entry name" value="Sulfatase_Mod_Factor_Kinase"/>
</dbReference>
<evidence type="ECO:0000256" key="1">
    <source>
        <dbReference type="PROSITE-ProRule" id="PRU00339"/>
    </source>
</evidence>
<evidence type="ECO:0000256" key="2">
    <source>
        <dbReference type="SAM" id="MobiDB-lite"/>
    </source>
</evidence>
<dbReference type="AlphaFoldDB" id="A0A7T0BTS7"/>
<sequence length="395" mass="44930">MAQGEIQEAEKHYAKALEMDPENWRVLRSLAEVKFQLKKYKETQKLVDRILAKEVIKRNKVMVTVEGGAEPFEAEIVDEKVVIADSQINKEKKLMDGKASKSNSYYRLFNLKTGQMLLVPHESTKIQYKGVPTRVYAYVQELHAKVENILISKAKTKGPVEMVRLKGGCFKMGSNNYAKSEMPVHEVCLKPFKMDKFEVNQADFQAVMGHNPSRFKGADRPVEMATWHEADEYCKKTGKRLPTEAEWEYAARGGTDTEYYWGNEFDASRSNFCDSSCSRNLRFKDSSDGFEYTAPIGSFPANPVGLHDMAGNVNEWVSDWFEIAYYKNSPKDNPQGPERSDPSERRGGGVQKTFRGGAWQTDSNSLRPAWRKGFETDYRLDGTGFRCAADLPIKN</sequence>
<protein>
    <submittedName>
        <fullName evidence="4">SUMF1/EgtB/PvdO family nonheme iron enzyme</fullName>
    </submittedName>
</protein>
<keyword evidence="1" id="KW-0802">TPR repeat</keyword>
<dbReference type="SUPFAM" id="SSF48452">
    <property type="entry name" value="TPR-like"/>
    <property type="match status" value="1"/>
</dbReference>
<organism evidence="4 5">
    <name type="scientific">Candidatus Nitronauta litoralis</name>
    <dbReference type="NCBI Taxonomy" id="2705533"/>
    <lineage>
        <taxon>Bacteria</taxon>
        <taxon>Pseudomonadati</taxon>
        <taxon>Nitrospinota/Tectimicrobiota group</taxon>
        <taxon>Nitrospinota</taxon>
        <taxon>Nitrospinia</taxon>
        <taxon>Nitrospinales</taxon>
        <taxon>Nitrospinaceae</taxon>
        <taxon>Candidatus Nitronauta</taxon>
    </lineage>
</organism>
<dbReference type="EMBL" id="CP048685">
    <property type="protein sequence ID" value="QPJ60728.1"/>
    <property type="molecule type" value="Genomic_DNA"/>
</dbReference>
<dbReference type="PROSITE" id="PS50005">
    <property type="entry name" value="TPR"/>
    <property type="match status" value="1"/>
</dbReference>
<gene>
    <name evidence="4" type="ORF">G3M70_02015</name>
</gene>
<dbReference type="Gene3D" id="1.25.40.10">
    <property type="entry name" value="Tetratricopeptide repeat domain"/>
    <property type="match status" value="1"/>
</dbReference>
<dbReference type="KEGG" id="nli:G3M70_02015"/>
<dbReference type="Pfam" id="PF14559">
    <property type="entry name" value="TPR_19"/>
    <property type="match status" value="1"/>
</dbReference>
<dbReference type="InterPro" id="IPR011990">
    <property type="entry name" value="TPR-like_helical_dom_sf"/>
</dbReference>
<evidence type="ECO:0000313" key="4">
    <source>
        <dbReference type="EMBL" id="QPJ60728.1"/>
    </source>
</evidence>
<dbReference type="Pfam" id="PF03781">
    <property type="entry name" value="FGE-sulfatase"/>
    <property type="match status" value="1"/>
</dbReference>
<accession>A0A7T0BTS7</accession>
<dbReference type="InterPro" id="IPR016187">
    <property type="entry name" value="CTDL_fold"/>
</dbReference>
<dbReference type="PANTHER" id="PTHR23150:SF19">
    <property type="entry name" value="FORMYLGLYCINE-GENERATING ENZYME"/>
    <property type="match status" value="1"/>
</dbReference>
<dbReference type="GO" id="GO:0120147">
    <property type="term" value="F:formylglycine-generating oxidase activity"/>
    <property type="evidence" value="ECO:0007669"/>
    <property type="project" value="TreeGrafter"/>
</dbReference>
<dbReference type="Gene3D" id="3.90.1580.10">
    <property type="entry name" value="paralog of FGE (formylglycine-generating enzyme)"/>
    <property type="match status" value="1"/>
</dbReference>
<feature type="domain" description="Sulfatase-modifying factor enzyme-like" evidence="3">
    <location>
        <begin position="161"/>
        <end position="388"/>
    </location>
</feature>
<dbReference type="SUPFAM" id="SSF56436">
    <property type="entry name" value="C-type lectin-like"/>
    <property type="match status" value="1"/>
</dbReference>